<feature type="compositionally biased region" description="Basic residues" evidence="1">
    <location>
        <begin position="72"/>
        <end position="81"/>
    </location>
</feature>
<gene>
    <name evidence="2" type="ORF">PIB30_087645</name>
</gene>
<feature type="compositionally biased region" description="Basic residues" evidence="1">
    <location>
        <begin position="120"/>
        <end position="131"/>
    </location>
</feature>
<accession>A0ABU6YTU5</accession>
<comment type="caution">
    <text evidence="2">The sequence shown here is derived from an EMBL/GenBank/DDBJ whole genome shotgun (WGS) entry which is preliminary data.</text>
</comment>
<evidence type="ECO:0000313" key="2">
    <source>
        <dbReference type="EMBL" id="MED6212876.1"/>
    </source>
</evidence>
<dbReference type="Proteomes" id="UP001341840">
    <property type="component" value="Unassembled WGS sequence"/>
</dbReference>
<feature type="compositionally biased region" description="Basic and acidic residues" evidence="1">
    <location>
        <begin position="52"/>
        <end position="62"/>
    </location>
</feature>
<organism evidence="2 3">
    <name type="scientific">Stylosanthes scabra</name>
    <dbReference type="NCBI Taxonomy" id="79078"/>
    <lineage>
        <taxon>Eukaryota</taxon>
        <taxon>Viridiplantae</taxon>
        <taxon>Streptophyta</taxon>
        <taxon>Embryophyta</taxon>
        <taxon>Tracheophyta</taxon>
        <taxon>Spermatophyta</taxon>
        <taxon>Magnoliopsida</taxon>
        <taxon>eudicotyledons</taxon>
        <taxon>Gunneridae</taxon>
        <taxon>Pentapetalae</taxon>
        <taxon>rosids</taxon>
        <taxon>fabids</taxon>
        <taxon>Fabales</taxon>
        <taxon>Fabaceae</taxon>
        <taxon>Papilionoideae</taxon>
        <taxon>50 kb inversion clade</taxon>
        <taxon>dalbergioids sensu lato</taxon>
        <taxon>Dalbergieae</taxon>
        <taxon>Pterocarpus clade</taxon>
        <taxon>Stylosanthes</taxon>
    </lineage>
</organism>
<feature type="region of interest" description="Disordered" evidence="1">
    <location>
        <begin position="104"/>
        <end position="131"/>
    </location>
</feature>
<dbReference type="EMBL" id="JASCZI010243208">
    <property type="protein sequence ID" value="MED6212876.1"/>
    <property type="molecule type" value="Genomic_DNA"/>
</dbReference>
<proteinExistence type="predicted"/>
<protein>
    <submittedName>
        <fullName evidence="2">Uncharacterized protein</fullName>
    </submittedName>
</protein>
<evidence type="ECO:0000313" key="3">
    <source>
        <dbReference type="Proteomes" id="UP001341840"/>
    </source>
</evidence>
<evidence type="ECO:0000256" key="1">
    <source>
        <dbReference type="SAM" id="MobiDB-lite"/>
    </source>
</evidence>
<keyword evidence="3" id="KW-1185">Reference proteome</keyword>
<sequence>MPRHGWEGHWLVLWTPRRGGSSLGVVAAGLVRWVTPSREVPPRLGVAVQSLNDKEKKLGRENEETEEETEKQKKKQRRKYIRNRENRSQELPLVSIGHIWTKLQHGPNVTPIGKKEAQHTKPRSRLSHVLA</sequence>
<reference evidence="2 3" key="1">
    <citation type="journal article" date="2023" name="Plants (Basel)">
        <title>Bridging the Gap: Combining Genomics and Transcriptomics Approaches to Understand Stylosanthes scabra, an Orphan Legume from the Brazilian Caatinga.</title>
        <authorList>
            <person name="Ferreira-Neto J.R.C."/>
            <person name="da Silva M.D."/>
            <person name="Binneck E."/>
            <person name="de Melo N.F."/>
            <person name="da Silva R.H."/>
            <person name="de Melo A.L.T.M."/>
            <person name="Pandolfi V."/>
            <person name="Bustamante F.O."/>
            <person name="Brasileiro-Vidal A.C."/>
            <person name="Benko-Iseppon A.M."/>
        </authorList>
    </citation>
    <scope>NUCLEOTIDE SEQUENCE [LARGE SCALE GENOMIC DNA]</scope>
    <source>
        <tissue evidence="2">Leaves</tissue>
    </source>
</reference>
<name>A0ABU6YTU5_9FABA</name>
<feature type="region of interest" description="Disordered" evidence="1">
    <location>
        <begin position="45"/>
        <end position="84"/>
    </location>
</feature>